<protein>
    <submittedName>
        <fullName evidence="2">Uncharacterized protein</fullName>
    </submittedName>
</protein>
<reference evidence="2" key="1">
    <citation type="submission" date="2023-07" db="EMBL/GenBank/DDBJ databases">
        <authorList>
            <consortium name="AG Swart"/>
            <person name="Singh M."/>
            <person name="Singh A."/>
            <person name="Seah K."/>
            <person name="Emmerich C."/>
        </authorList>
    </citation>
    <scope>NUCLEOTIDE SEQUENCE</scope>
    <source>
        <strain evidence="2">DP1</strain>
    </source>
</reference>
<dbReference type="EMBL" id="CAMPGE010001287">
    <property type="protein sequence ID" value="CAI2360068.1"/>
    <property type="molecule type" value="Genomic_DNA"/>
</dbReference>
<accession>A0AAD1U6C5</accession>
<evidence type="ECO:0000313" key="3">
    <source>
        <dbReference type="Proteomes" id="UP001295684"/>
    </source>
</evidence>
<sequence>MEVLQERRQRRLQRIQKKIFRSRVEEPDDGSESSISEHGHSFGESSITIVNDEVLDSQKIKKLRNLKTISSDSSSGIDSNYQLKKSFHAKNSVHKSKRFSRGSQQGSSSEYRYNVNVNNKQPLNFSANVAGMEDVSNVNSSYFCSTNKSGFLKNSQTKAQVDPQNPYRNRMVHKERLDVVFEQKKVPGTLYDSSNSNKDVASTPKKRVKQLKPGKLLRNESRVVNPMESNEQMGEKVALPRILSPTARNLRNNQHRQMAGYSRKRHVLQRHVLDEQ</sequence>
<comment type="caution">
    <text evidence="2">The sequence shown here is derived from an EMBL/GenBank/DDBJ whole genome shotgun (WGS) entry which is preliminary data.</text>
</comment>
<organism evidence="2 3">
    <name type="scientific">Euplotes crassus</name>
    <dbReference type="NCBI Taxonomy" id="5936"/>
    <lineage>
        <taxon>Eukaryota</taxon>
        <taxon>Sar</taxon>
        <taxon>Alveolata</taxon>
        <taxon>Ciliophora</taxon>
        <taxon>Intramacronucleata</taxon>
        <taxon>Spirotrichea</taxon>
        <taxon>Hypotrichia</taxon>
        <taxon>Euplotida</taxon>
        <taxon>Euplotidae</taxon>
        <taxon>Moneuplotes</taxon>
    </lineage>
</organism>
<evidence type="ECO:0000256" key="1">
    <source>
        <dbReference type="SAM" id="MobiDB-lite"/>
    </source>
</evidence>
<proteinExistence type="predicted"/>
<dbReference type="Proteomes" id="UP001295684">
    <property type="component" value="Unassembled WGS sequence"/>
</dbReference>
<feature type="region of interest" description="Disordered" evidence="1">
    <location>
        <begin position="88"/>
        <end position="109"/>
    </location>
</feature>
<gene>
    <name evidence="2" type="ORF">ECRASSUSDP1_LOCUS1365</name>
</gene>
<evidence type="ECO:0000313" key="2">
    <source>
        <dbReference type="EMBL" id="CAI2360068.1"/>
    </source>
</evidence>
<feature type="compositionally biased region" description="Basic residues" evidence="1">
    <location>
        <begin position="88"/>
        <end position="100"/>
    </location>
</feature>
<dbReference type="AlphaFoldDB" id="A0AAD1U6C5"/>
<keyword evidence="3" id="KW-1185">Reference proteome</keyword>
<name>A0AAD1U6C5_EUPCR</name>
<feature type="region of interest" description="Disordered" evidence="1">
    <location>
        <begin position="19"/>
        <end position="44"/>
    </location>
</feature>